<keyword evidence="5" id="KW-1185">Reference proteome</keyword>
<dbReference type="Proteomes" id="UP000549343">
    <property type="component" value="Unassembled WGS sequence"/>
</dbReference>
<gene>
    <name evidence="3" type="ORF">F4557_007208</name>
    <name evidence="2" type="ORF">GCM10009546_69720</name>
</gene>
<evidence type="ECO:0000256" key="1">
    <source>
        <dbReference type="SAM" id="MobiDB-lite"/>
    </source>
</evidence>
<reference evidence="2 5" key="1">
    <citation type="journal article" date="2019" name="Int. J. Syst. Evol. Microbiol.">
        <title>The Global Catalogue of Microorganisms (GCM) 10K type strain sequencing project: providing services to taxonomists for standard genome sequencing and annotation.</title>
        <authorList>
            <consortium name="The Broad Institute Genomics Platform"/>
            <consortium name="The Broad Institute Genome Sequencing Center for Infectious Disease"/>
            <person name="Wu L."/>
            <person name="Ma J."/>
        </authorList>
    </citation>
    <scope>NUCLEOTIDE SEQUENCE [LARGE SCALE GENOMIC DNA]</scope>
    <source>
        <strain evidence="2 5">JCM 10667</strain>
    </source>
</reference>
<protein>
    <recommendedName>
        <fullName evidence="6">Pilus assembly protein TadE</fullName>
    </recommendedName>
</protein>
<dbReference type="RefSeq" id="WP_281399909.1">
    <property type="nucleotide sequence ID" value="NZ_BAAAHD010000090.1"/>
</dbReference>
<dbReference type="Proteomes" id="UP001501427">
    <property type="component" value="Unassembled WGS sequence"/>
</dbReference>
<reference evidence="3 4" key="2">
    <citation type="submission" date="2020-08" db="EMBL/GenBank/DDBJ databases">
        <title>Sequencing the genomes of 1000 actinobacteria strains.</title>
        <authorList>
            <person name="Klenk H.-P."/>
        </authorList>
    </citation>
    <scope>NUCLEOTIDE SEQUENCE [LARGE SCALE GENOMIC DNA]</scope>
    <source>
        <strain evidence="3 4">DSM 44772</strain>
    </source>
</reference>
<dbReference type="AlphaFoldDB" id="A0A7W7N2A7"/>
<feature type="region of interest" description="Disordered" evidence="1">
    <location>
        <begin position="104"/>
        <end position="139"/>
    </location>
</feature>
<evidence type="ECO:0000313" key="3">
    <source>
        <dbReference type="EMBL" id="MBB4778790.1"/>
    </source>
</evidence>
<evidence type="ECO:0000313" key="2">
    <source>
        <dbReference type="EMBL" id="GAA0597710.1"/>
    </source>
</evidence>
<evidence type="ECO:0000313" key="5">
    <source>
        <dbReference type="Proteomes" id="UP001501427"/>
    </source>
</evidence>
<sequence>MATAEIAVALPTLVLVTAIALWGLTAASVQLTCTDAARTGARAAARGESLTAVRERVAEAVPDGATVRVSQDGATVHVDVSVPVKPPAAAALPPLTVQAHVAAATEPGVPPDDARPAISGPEEATDRPTPEPDSPGGPR</sequence>
<proteinExistence type="predicted"/>
<evidence type="ECO:0008006" key="6">
    <source>
        <dbReference type="Google" id="ProtNLM"/>
    </source>
</evidence>
<dbReference type="EMBL" id="BAAAHD010000090">
    <property type="protein sequence ID" value="GAA0597710.1"/>
    <property type="molecule type" value="Genomic_DNA"/>
</dbReference>
<dbReference type="InterPro" id="IPR049790">
    <property type="entry name" value="Rv3655c/TadE"/>
</dbReference>
<evidence type="ECO:0000313" key="4">
    <source>
        <dbReference type="Proteomes" id="UP000549343"/>
    </source>
</evidence>
<dbReference type="NCBIfam" id="NF041390">
    <property type="entry name" value="TadE_Rv3655c"/>
    <property type="match status" value="1"/>
</dbReference>
<organism evidence="3 4">
    <name type="scientific">Actinomadura livida</name>
    <dbReference type="NCBI Taxonomy" id="79909"/>
    <lineage>
        <taxon>Bacteria</taxon>
        <taxon>Bacillati</taxon>
        <taxon>Actinomycetota</taxon>
        <taxon>Actinomycetes</taxon>
        <taxon>Streptosporangiales</taxon>
        <taxon>Thermomonosporaceae</taxon>
        <taxon>Actinomadura</taxon>
    </lineage>
</organism>
<name>A0A7W7N2A7_9ACTN</name>
<accession>A0A7W7N2A7</accession>
<reference evidence="2" key="3">
    <citation type="submission" date="2023-12" db="EMBL/GenBank/DDBJ databases">
        <authorList>
            <person name="Sun Q."/>
            <person name="Inoue M."/>
        </authorList>
    </citation>
    <scope>NUCLEOTIDE SEQUENCE</scope>
    <source>
        <strain evidence="2">JCM 10667</strain>
    </source>
</reference>
<dbReference type="EMBL" id="JACHMV010000001">
    <property type="protein sequence ID" value="MBB4778790.1"/>
    <property type="molecule type" value="Genomic_DNA"/>
</dbReference>
<comment type="caution">
    <text evidence="3">The sequence shown here is derived from an EMBL/GenBank/DDBJ whole genome shotgun (WGS) entry which is preliminary data.</text>
</comment>